<reference evidence="2" key="1">
    <citation type="journal article" date="2019" name="Int. J. Syst. Evol. Microbiol.">
        <title>The Global Catalogue of Microorganisms (GCM) 10K type strain sequencing project: providing services to taxonomists for standard genome sequencing and annotation.</title>
        <authorList>
            <consortium name="The Broad Institute Genomics Platform"/>
            <consortium name="The Broad Institute Genome Sequencing Center for Infectious Disease"/>
            <person name="Wu L."/>
            <person name="Ma J."/>
        </authorList>
    </citation>
    <scope>NUCLEOTIDE SEQUENCE [LARGE SCALE GENOMIC DNA]</scope>
    <source>
        <strain evidence="2">JCM 17919</strain>
    </source>
</reference>
<sequence>MRKLAARDLIEFRRKASDRSRKAFVDKLKSPVIKPPDEGGGDYWISGLSAIRKSYASDEIAFADEKIDDLRDKIAGTRHSTTRSMYNQNISILESFKGIAKELPRPALNLTFLKKASSKSLLSLSGFQLESKPCHVFTFGKKGEEAIGAVCFVAKMRGYTQAEIVLICELTHRFLTHNYSSRYPIDPKYCFVVDTINKTSVHYGMIGASGCRRELQQTLRELKRFL</sequence>
<evidence type="ECO:0000313" key="1">
    <source>
        <dbReference type="EMBL" id="GAA4334400.1"/>
    </source>
</evidence>
<name>A0ABP8H4W4_9BACT</name>
<protein>
    <submittedName>
        <fullName evidence="1">Uncharacterized protein</fullName>
    </submittedName>
</protein>
<dbReference type="EMBL" id="BAABGY010000008">
    <property type="protein sequence ID" value="GAA4334400.1"/>
    <property type="molecule type" value="Genomic_DNA"/>
</dbReference>
<gene>
    <name evidence="1" type="ORF">GCM10023184_28420</name>
</gene>
<accession>A0ABP8H4W4</accession>
<keyword evidence="2" id="KW-1185">Reference proteome</keyword>
<dbReference type="RefSeq" id="WP_345256420.1">
    <property type="nucleotide sequence ID" value="NZ_BAABGY010000008.1"/>
</dbReference>
<comment type="caution">
    <text evidence="1">The sequence shown here is derived from an EMBL/GenBank/DDBJ whole genome shotgun (WGS) entry which is preliminary data.</text>
</comment>
<proteinExistence type="predicted"/>
<dbReference type="Proteomes" id="UP001501725">
    <property type="component" value="Unassembled WGS sequence"/>
</dbReference>
<evidence type="ECO:0000313" key="2">
    <source>
        <dbReference type="Proteomes" id="UP001501725"/>
    </source>
</evidence>
<organism evidence="1 2">
    <name type="scientific">Flaviaesturariibacter amylovorans</name>
    <dbReference type="NCBI Taxonomy" id="1084520"/>
    <lineage>
        <taxon>Bacteria</taxon>
        <taxon>Pseudomonadati</taxon>
        <taxon>Bacteroidota</taxon>
        <taxon>Chitinophagia</taxon>
        <taxon>Chitinophagales</taxon>
        <taxon>Chitinophagaceae</taxon>
        <taxon>Flaviaestuariibacter</taxon>
    </lineage>
</organism>